<dbReference type="EMBL" id="CAJOBF010002638">
    <property type="protein sequence ID" value="CAF4047198.1"/>
    <property type="molecule type" value="Genomic_DNA"/>
</dbReference>
<evidence type="ECO:0000313" key="9">
    <source>
        <dbReference type="EMBL" id="CAF4392423.1"/>
    </source>
</evidence>
<dbReference type="EMBL" id="CAJNRG010012882">
    <property type="protein sequence ID" value="CAF2143892.1"/>
    <property type="molecule type" value="Genomic_DNA"/>
</dbReference>
<dbReference type="EMBL" id="CAJNRE010006352">
    <property type="protein sequence ID" value="CAF2053967.1"/>
    <property type="molecule type" value="Genomic_DNA"/>
</dbReference>
<dbReference type="Proteomes" id="UP000676336">
    <property type="component" value="Unassembled WGS sequence"/>
</dbReference>
<evidence type="ECO:0000256" key="1">
    <source>
        <dbReference type="SAM" id="MobiDB-lite"/>
    </source>
</evidence>
<dbReference type="Proteomes" id="UP000663887">
    <property type="component" value="Unassembled WGS sequence"/>
</dbReference>
<dbReference type="Proteomes" id="UP000663866">
    <property type="component" value="Unassembled WGS sequence"/>
</dbReference>
<evidence type="ECO:0000313" key="10">
    <source>
        <dbReference type="EMBL" id="CAF5028797.1"/>
    </source>
</evidence>
<evidence type="ECO:0000313" key="5">
    <source>
        <dbReference type="EMBL" id="CAF2143892.1"/>
    </source>
</evidence>
<evidence type="ECO:0000313" key="2">
    <source>
        <dbReference type="EMBL" id="CAF1326956.1"/>
    </source>
</evidence>
<keyword evidence="12" id="KW-1185">Reference proteome</keyword>
<dbReference type="Proteomes" id="UP000663834">
    <property type="component" value="Unassembled WGS sequence"/>
</dbReference>
<organism evidence="3 11">
    <name type="scientific">Rotaria magnacalcarata</name>
    <dbReference type="NCBI Taxonomy" id="392030"/>
    <lineage>
        <taxon>Eukaryota</taxon>
        <taxon>Metazoa</taxon>
        <taxon>Spiralia</taxon>
        <taxon>Gnathifera</taxon>
        <taxon>Rotifera</taxon>
        <taxon>Eurotatoria</taxon>
        <taxon>Bdelloidea</taxon>
        <taxon>Philodinida</taxon>
        <taxon>Philodinidae</taxon>
        <taxon>Rotaria</taxon>
    </lineage>
</organism>
<name>A0A815SXX6_9BILA</name>
<feature type="region of interest" description="Disordered" evidence="1">
    <location>
        <begin position="55"/>
        <end position="136"/>
    </location>
</feature>
<dbReference type="EMBL" id="CAJOBG010039946">
    <property type="protein sequence ID" value="CAF4392423.1"/>
    <property type="molecule type" value="Genomic_DNA"/>
</dbReference>
<comment type="caution">
    <text evidence="3">The sequence shown here is derived from an EMBL/GenBank/DDBJ whole genome shotgun (WGS) entry which is preliminary data.</text>
</comment>
<reference evidence="3" key="1">
    <citation type="submission" date="2021-02" db="EMBL/GenBank/DDBJ databases">
        <authorList>
            <person name="Nowell W R."/>
        </authorList>
    </citation>
    <scope>NUCLEOTIDE SEQUENCE</scope>
</reference>
<dbReference type="EMBL" id="CAJNOV010012710">
    <property type="protein sequence ID" value="CAF1494727.1"/>
    <property type="molecule type" value="Genomic_DNA"/>
</dbReference>
<protein>
    <submittedName>
        <fullName evidence="3">Uncharacterized protein</fullName>
    </submittedName>
</protein>
<evidence type="ECO:0000313" key="12">
    <source>
        <dbReference type="Proteomes" id="UP000663866"/>
    </source>
</evidence>
<feature type="compositionally biased region" description="Basic and acidic residues" evidence="1">
    <location>
        <begin position="55"/>
        <end position="88"/>
    </location>
</feature>
<dbReference type="OrthoDB" id="10062870at2759"/>
<dbReference type="Proteomes" id="UP000681720">
    <property type="component" value="Unassembled WGS sequence"/>
</dbReference>
<gene>
    <name evidence="8" type="ORF">BYL167_LOCUS18674</name>
    <name evidence="3" type="ORF">CJN711_LOCUS26906</name>
    <name evidence="10" type="ORF">GIL414_LOCUS58784</name>
    <name evidence="2" type="ORF">KQP761_LOCUS6038</name>
    <name evidence="4" type="ORF">MBJ925_LOCUS13693</name>
    <name evidence="9" type="ORF">OVN521_LOCUS34376</name>
    <name evidence="6" type="ORF">SMN809_LOCUS4923</name>
    <name evidence="7" type="ORF">UXM345_LOCUS18980</name>
    <name evidence="5" type="ORF">XDN619_LOCUS27254</name>
</gene>
<sequence>MPKGNEFLQEINQLMFKVIKLVESEKNGSVIPLNNVNERLKSILDIAMSSVERMKKEMREEESRLEEEKKKIDEEKEHKVNQEVEATRRLRNPRSVSSLPVSYPTITVKPTMPVATPPRKRSHSGRPAIILSEQEQ</sequence>
<evidence type="ECO:0000313" key="7">
    <source>
        <dbReference type="EMBL" id="CAF4047198.1"/>
    </source>
</evidence>
<proteinExistence type="predicted"/>
<dbReference type="EMBL" id="CAJNOW010001725">
    <property type="protein sequence ID" value="CAF1326956.1"/>
    <property type="molecule type" value="Genomic_DNA"/>
</dbReference>
<evidence type="ECO:0000313" key="6">
    <source>
        <dbReference type="EMBL" id="CAF3868036.1"/>
    </source>
</evidence>
<dbReference type="Proteomes" id="UP000663855">
    <property type="component" value="Unassembled WGS sequence"/>
</dbReference>
<dbReference type="Proteomes" id="UP000663824">
    <property type="component" value="Unassembled WGS sequence"/>
</dbReference>
<evidence type="ECO:0000313" key="4">
    <source>
        <dbReference type="EMBL" id="CAF2053967.1"/>
    </source>
</evidence>
<dbReference type="AlphaFoldDB" id="A0A815SXX6"/>
<dbReference type="EMBL" id="CAJOBJ010219000">
    <property type="protein sequence ID" value="CAF5028797.1"/>
    <property type="molecule type" value="Genomic_DNA"/>
</dbReference>
<dbReference type="Proteomes" id="UP000663842">
    <property type="component" value="Unassembled WGS sequence"/>
</dbReference>
<accession>A0A815SXX6</accession>
<dbReference type="EMBL" id="CAJOBH010007714">
    <property type="protein sequence ID" value="CAF4092354.1"/>
    <property type="molecule type" value="Genomic_DNA"/>
</dbReference>
<evidence type="ECO:0000313" key="8">
    <source>
        <dbReference type="EMBL" id="CAF4092354.1"/>
    </source>
</evidence>
<evidence type="ECO:0000313" key="3">
    <source>
        <dbReference type="EMBL" id="CAF1494727.1"/>
    </source>
</evidence>
<dbReference type="EMBL" id="CAJOBI010001189">
    <property type="protein sequence ID" value="CAF3868036.1"/>
    <property type="molecule type" value="Genomic_DNA"/>
</dbReference>
<evidence type="ECO:0000313" key="11">
    <source>
        <dbReference type="Proteomes" id="UP000663855"/>
    </source>
</evidence>
<dbReference type="Proteomes" id="UP000681967">
    <property type="component" value="Unassembled WGS sequence"/>
</dbReference>